<dbReference type="SMART" id="SM00866">
    <property type="entry name" value="UTRA"/>
    <property type="match status" value="1"/>
</dbReference>
<dbReference type="InterPro" id="IPR050679">
    <property type="entry name" value="Bact_HTH_transcr_reg"/>
</dbReference>
<dbReference type="InterPro" id="IPR011663">
    <property type="entry name" value="UTRA"/>
</dbReference>
<keyword evidence="6" id="KW-1185">Reference proteome</keyword>
<dbReference type="SUPFAM" id="SSF64288">
    <property type="entry name" value="Chorismate lyase-like"/>
    <property type="match status" value="1"/>
</dbReference>
<evidence type="ECO:0000256" key="2">
    <source>
        <dbReference type="ARBA" id="ARBA00023125"/>
    </source>
</evidence>
<accession>A0ABV3ETE4</accession>
<dbReference type="Gene3D" id="3.40.1410.10">
    <property type="entry name" value="Chorismate lyase-like"/>
    <property type="match status" value="1"/>
</dbReference>
<dbReference type="Proteomes" id="UP001551584">
    <property type="component" value="Unassembled WGS sequence"/>
</dbReference>
<reference evidence="5 6" key="1">
    <citation type="submission" date="2024-06" db="EMBL/GenBank/DDBJ databases">
        <title>The Natural Products Discovery Center: Release of the First 8490 Sequenced Strains for Exploring Actinobacteria Biosynthetic Diversity.</title>
        <authorList>
            <person name="Kalkreuter E."/>
            <person name="Kautsar S.A."/>
            <person name="Yang D."/>
            <person name="Bader C.D."/>
            <person name="Teijaro C.N."/>
            <person name="Fluegel L."/>
            <person name="Davis C.M."/>
            <person name="Simpson J.R."/>
            <person name="Lauterbach L."/>
            <person name="Steele A.D."/>
            <person name="Gui C."/>
            <person name="Meng S."/>
            <person name="Li G."/>
            <person name="Viehrig K."/>
            <person name="Ye F."/>
            <person name="Su P."/>
            <person name="Kiefer A.F."/>
            <person name="Nichols A."/>
            <person name="Cepeda A.J."/>
            <person name="Yan W."/>
            <person name="Fan B."/>
            <person name="Jiang Y."/>
            <person name="Adhikari A."/>
            <person name="Zheng C.-J."/>
            <person name="Schuster L."/>
            <person name="Cowan T.M."/>
            <person name="Smanski M.J."/>
            <person name="Chevrette M.G."/>
            <person name="De Carvalho L.P.S."/>
            <person name="Shen B."/>
        </authorList>
    </citation>
    <scope>NUCLEOTIDE SEQUENCE [LARGE SCALE GENOMIC DNA]</scope>
    <source>
        <strain evidence="5 6">NPDC048117</strain>
    </source>
</reference>
<dbReference type="Pfam" id="PF00392">
    <property type="entry name" value="GntR"/>
    <property type="match status" value="1"/>
</dbReference>
<dbReference type="RefSeq" id="WP_359274139.1">
    <property type="nucleotide sequence ID" value="NZ_JBEZNA010000045.1"/>
</dbReference>
<dbReference type="SUPFAM" id="SSF46785">
    <property type="entry name" value="Winged helix' DNA-binding domain"/>
    <property type="match status" value="1"/>
</dbReference>
<dbReference type="CDD" id="cd07377">
    <property type="entry name" value="WHTH_GntR"/>
    <property type="match status" value="1"/>
</dbReference>
<keyword evidence="3" id="KW-0804">Transcription</keyword>
<dbReference type="InterPro" id="IPR036388">
    <property type="entry name" value="WH-like_DNA-bd_sf"/>
</dbReference>
<gene>
    <name evidence="5" type="ORF">AB0D95_19120</name>
</gene>
<comment type="caution">
    <text evidence="5">The sequence shown here is derived from an EMBL/GenBank/DDBJ whole genome shotgun (WGS) entry which is preliminary data.</text>
</comment>
<name>A0ABV3ETE4_9ACTN</name>
<evidence type="ECO:0000256" key="1">
    <source>
        <dbReference type="ARBA" id="ARBA00023015"/>
    </source>
</evidence>
<sequence>MARAETDPTDPLVSLGLGVDRGSPVPLYFQLAEQLRAAIEQGRLAPGALLGNEVAFAARLGLSRPTVRQALRTLVDQGLLVRRKGVGTRVVPAAAATGAGPRPALTSLHDELDAAGRRPATRVLESAVVAAPADVARALGVEEGAEVRRLERLRLADGEPLAVLRSHLPLRAPLPPAAELEAAGLFRLLRAAGVVPHSARQRVGARGATESEARLLDEREGAPLLTLWRVVVDATGRAVECADHAVRPTRWVLDQRLLAPE</sequence>
<dbReference type="PANTHER" id="PTHR44846">
    <property type="entry name" value="MANNOSYL-D-GLYCERATE TRANSPORT/METABOLISM SYSTEM REPRESSOR MNGR-RELATED"/>
    <property type="match status" value="1"/>
</dbReference>
<dbReference type="Pfam" id="PF07702">
    <property type="entry name" value="UTRA"/>
    <property type="match status" value="1"/>
</dbReference>
<dbReference type="Gene3D" id="1.10.10.10">
    <property type="entry name" value="Winged helix-like DNA-binding domain superfamily/Winged helix DNA-binding domain"/>
    <property type="match status" value="1"/>
</dbReference>
<evidence type="ECO:0000313" key="6">
    <source>
        <dbReference type="Proteomes" id="UP001551584"/>
    </source>
</evidence>
<dbReference type="SMART" id="SM00345">
    <property type="entry name" value="HTH_GNTR"/>
    <property type="match status" value="1"/>
</dbReference>
<evidence type="ECO:0000259" key="4">
    <source>
        <dbReference type="PROSITE" id="PS50949"/>
    </source>
</evidence>
<organism evidence="5 6">
    <name type="scientific">Streptomyces chilikensis</name>
    <dbReference type="NCBI Taxonomy" id="1194079"/>
    <lineage>
        <taxon>Bacteria</taxon>
        <taxon>Bacillati</taxon>
        <taxon>Actinomycetota</taxon>
        <taxon>Actinomycetes</taxon>
        <taxon>Kitasatosporales</taxon>
        <taxon>Streptomycetaceae</taxon>
        <taxon>Streptomyces</taxon>
    </lineage>
</organism>
<dbReference type="EMBL" id="JBEZNA010000045">
    <property type="protein sequence ID" value="MEU9579348.1"/>
    <property type="molecule type" value="Genomic_DNA"/>
</dbReference>
<dbReference type="InterPro" id="IPR000524">
    <property type="entry name" value="Tscrpt_reg_HTH_GntR"/>
</dbReference>
<dbReference type="PRINTS" id="PR00035">
    <property type="entry name" value="HTHGNTR"/>
</dbReference>
<dbReference type="InterPro" id="IPR036390">
    <property type="entry name" value="WH_DNA-bd_sf"/>
</dbReference>
<dbReference type="PANTHER" id="PTHR44846:SF17">
    <property type="entry name" value="GNTR-FAMILY TRANSCRIPTIONAL REGULATOR"/>
    <property type="match status" value="1"/>
</dbReference>
<keyword evidence="2" id="KW-0238">DNA-binding</keyword>
<dbReference type="InterPro" id="IPR028978">
    <property type="entry name" value="Chorismate_lyase_/UTRA_dom_sf"/>
</dbReference>
<keyword evidence="1" id="KW-0805">Transcription regulation</keyword>
<protein>
    <submittedName>
        <fullName evidence="5">GntR family transcriptional regulator</fullName>
    </submittedName>
</protein>
<dbReference type="PROSITE" id="PS50949">
    <property type="entry name" value="HTH_GNTR"/>
    <property type="match status" value="1"/>
</dbReference>
<evidence type="ECO:0000256" key="3">
    <source>
        <dbReference type="ARBA" id="ARBA00023163"/>
    </source>
</evidence>
<evidence type="ECO:0000313" key="5">
    <source>
        <dbReference type="EMBL" id="MEU9579348.1"/>
    </source>
</evidence>
<feature type="domain" description="HTH gntR-type" evidence="4">
    <location>
        <begin position="25"/>
        <end position="93"/>
    </location>
</feature>
<proteinExistence type="predicted"/>